<dbReference type="EMBL" id="VTUU01000013">
    <property type="protein sequence ID" value="KAA1171041.1"/>
    <property type="molecule type" value="Genomic_DNA"/>
</dbReference>
<proteinExistence type="predicted"/>
<name>A0A5B0VAE3_9GAMM</name>
<sequence length="134" mass="14402">MPGPGKKPTALKVLAGNPGKKPLPEGEPNYGNADLMPPEWLTEGAKARWEPLARALQVNGLLNEANREVLAGYVTMVAEFARKVEQTGEADLKLMQQIRLVAREFGFTPSSQAGIATPGKKQADDGKGRFFKAG</sequence>
<evidence type="ECO:0000313" key="2">
    <source>
        <dbReference type="EMBL" id="KAA1171041.1"/>
    </source>
</evidence>
<feature type="region of interest" description="Disordered" evidence="1">
    <location>
        <begin position="111"/>
        <end position="134"/>
    </location>
</feature>
<gene>
    <name evidence="2" type="ORF">FWJ25_17835</name>
</gene>
<protein>
    <submittedName>
        <fullName evidence="2">P27 family phage terminase small subunit</fullName>
    </submittedName>
</protein>
<reference evidence="2 3" key="1">
    <citation type="submission" date="2019-08" db="EMBL/GenBank/DDBJ databases">
        <title>Marinobacter ZYF650 sp. nov., a marine bacterium isolated from seawater of the Mariana trench.</title>
        <authorList>
            <person name="Ahmad W."/>
        </authorList>
    </citation>
    <scope>NUCLEOTIDE SEQUENCE [LARGE SCALE GENOMIC DNA]</scope>
    <source>
        <strain evidence="2 3">ZYF650</strain>
    </source>
</reference>
<evidence type="ECO:0000313" key="3">
    <source>
        <dbReference type="Proteomes" id="UP000323161"/>
    </source>
</evidence>
<accession>A0A5B0VAE3</accession>
<organism evidence="2 3">
    <name type="scientific">Marinobacter salinexigens</name>
    <dbReference type="NCBI Taxonomy" id="2919747"/>
    <lineage>
        <taxon>Bacteria</taxon>
        <taxon>Pseudomonadati</taxon>
        <taxon>Pseudomonadota</taxon>
        <taxon>Gammaproteobacteria</taxon>
        <taxon>Pseudomonadales</taxon>
        <taxon>Marinobacteraceae</taxon>
        <taxon>Marinobacter</taxon>
    </lineage>
</organism>
<feature type="region of interest" description="Disordered" evidence="1">
    <location>
        <begin position="1"/>
        <end position="36"/>
    </location>
</feature>
<evidence type="ECO:0000256" key="1">
    <source>
        <dbReference type="SAM" id="MobiDB-lite"/>
    </source>
</evidence>
<comment type="caution">
    <text evidence="2">The sequence shown here is derived from an EMBL/GenBank/DDBJ whole genome shotgun (WGS) entry which is preliminary data.</text>
</comment>
<dbReference type="Proteomes" id="UP000323161">
    <property type="component" value="Unassembled WGS sequence"/>
</dbReference>
<keyword evidence="3" id="KW-1185">Reference proteome</keyword>
<dbReference type="AlphaFoldDB" id="A0A5B0VAE3"/>
<dbReference type="RefSeq" id="WP_149601619.1">
    <property type="nucleotide sequence ID" value="NZ_VTUU01000013.1"/>
</dbReference>